<name>W9RP87_9ROSA</name>
<proteinExistence type="predicted"/>
<keyword evidence="2" id="KW-1185">Reference proteome</keyword>
<evidence type="ECO:0000313" key="2">
    <source>
        <dbReference type="Proteomes" id="UP000030645"/>
    </source>
</evidence>
<protein>
    <submittedName>
        <fullName evidence="1">Uncharacterized protein</fullName>
    </submittedName>
</protein>
<gene>
    <name evidence="1" type="ORF">L484_012477</name>
</gene>
<accession>W9RP87</accession>
<dbReference type="Proteomes" id="UP000030645">
    <property type="component" value="Unassembled WGS sequence"/>
</dbReference>
<dbReference type="AlphaFoldDB" id="W9RP87"/>
<sequence>MSHKHTESSLIDAGNNVIPLPSSSSREEDTIYCLYESVVYNHHQRVFPYKPPIWTFLLHHNTSMSFEIGIRSSPPKPSVK</sequence>
<dbReference type="EMBL" id="KE344484">
    <property type="protein sequence ID" value="EXB63287.1"/>
    <property type="molecule type" value="Genomic_DNA"/>
</dbReference>
<organism evidence="1 2">
    <name type="scientific">Morus notabilis</name>
    <dbReference type="NCBI Taxonomy" id="981085"/>
    <lineage>
        <taxon>Eukaryota</taxon>
        <taxon>Viridiplantae</taxon>
        <taxon>Streptophyta</taxon>
        <taxon>Embryophyta</taxon>
        <taxon>Tracheophyta</taxon>
        <taxon>Spermatophyta</taxon>
        <taxon>Magnoliopsida</taxon>
        <taxon>eudicotyledons</taxon>
        <taxon>Gunneridae</taxon>
        <taxon>Pentapetalae</taxon>
        <taxon>rosids</taxon>
        <taxon>fabids</taxon>
        <taxon>Rosales</taxon>
        <taxon>Moraceae</taxon>
        <taxon>Moreae</taxon>
        <taxon>Morus</taxon>
    </lineage>
</organism>
<reference evidence="2" key="1">
    <citation type="submission" date="2013-01" db="EMBL/GenBank/DDBJ databases">
        <title>Draft Genome Sequence of a Mulberry Tree, Morus notabilis C.K. Schneid.</title>
        <authorList>
            <person name="He N."/>
            <person name="Zhao S."/>
        </authorList>
    </citation>
    <scope>NUCLEOTIDE SEQUENCE</scope>
</reference>
<evidence type="ECO:0000313" key="1">
    <source>
        <dbReference type="EMBL" id="EXB63287.1"/>
    </source>
</evidence>